<dbReference type="EMBL" id="CP122537">
    <property type="protein sequence ID" value="WGH78969.1"/>
    <property type="molecule type" value="Genomic_DNA"/>
</dbReference>
<name>A0ABY8LCB2_9RHOB</name>
<dbReference type="Pfam" id="PF11927">
    <property type="entry name" value="HODM_asu-like"/>
    <property type="match status" value="1"/>
</dbReference>
<accession>A0ABY8LCB2</accession>
<sequence>MVALETDAGPVALQITQDHLPHTPWADPALARMPGMRPVEGSWIVVDEAYAAQMAERARLMRDRRGAVEAILPAAEAALDELKALALDALPDGFGRESGAIRTPDGRRVDPSGAPFDVLGALLQEDLLILERRGDEHVLTAGLLCFPAHWTLAEKIGRPLRRIHRPVPEYDDGIALRVQRLFDRVPPGRAMWRANVLAHSEAVLHRPKPEDTPREGRETARFVRSERQTVLRLPSSGAVLFAIHTWIVPLEKLTPDQRVGCPLL</sequence>
<reference evidence="1 2" key="1">
    <citation type="submission" date="2023-04" db="EMBL/GenBank/DDBJ databases">
        <title>Jannaschia ovalis sp. nov., a marine bacterium isolated from sea tidal flat.</title>
        <authorList>
            <person name="Kwon D.Y."/>
            <person name="Kim J.-J."/>
        </authorList>
    </citation>
    <scope>NUCLEOTIDE SEQUENCE [LARGE SCALE GENOMIC DNA]</scope>
    <source>
        <strain evidence="1 2">GRR-S6-38</strain>
    </source>
</reference>
<evidence type="ECO:0000313" key="2">
    <source>
        <dbReference type="Proteomes" id="UP001243420"/>
    </source>
</evidence>
<protein>
    <submittedName>
        <fullName evidence="1">DUF3445 domain-containing protein</fullName>
    </submittedName>
</protein>
<proteinExistence type="predicted"/>
<dbReference type="InterPro" id="IPR021848">
    <property type="entry name" value="HODM_asu-like"/>
</dbReference>
<evidence type="ECO:0000313" key="1">
    <source>
        <dbReference type="EMBL" id="WGH78969.1"/>
    </source>
</evidence>
<dbReference type="Proteomes" id="UP001243420">
    <property type="component" value="Chromosome"/>
</dbReference>
<gene>
    <name evidence="1" type="ORF">P8627_01540</name>
</gene>
<dbReference type="RefSeq" id="WP_279965721.1">
    <property type="nucleotide sequence ID" value="NZ_CP122537.1"/>
</dbReference>
<organism evidence="1 2">
    <name type="scientific">Jannaschia ovalis</name>
    <dbReference type="NCBI Taxonomy" id="3038773"/>
    <lineage>
        <taxon>Bacteria</taxon>
        <taxon>Pseudomonadati</taxon>
        <taxon>Pseudomonadota</taxon>
        <taxon>Alphaproteobacteria</taxon>
        <taxon>Rhodobacterales</taxon>
        <taxon>Roseobacteraceae</taxon>
        <taxon>Jannaschia</taxon>
    </lineage>
</organism>
<keyword evidence="2" id="KW-1185">Reference proteome</keyword>